<dbReference type="EMBL" id="LR031877">
    <property type="protein sequence ID" value="VDD43014.1"/>
    <property type="molecule type" value="Genomic_DNA"/>
</dbReference>
<evidence type="ECO:0000256" key="1">
    <source>
        <dbReference type="SAM" id="Phobius"/>
    </source>
</evidence>
<evidence type="ECO:0000313" key="2">
    <source>
        <dbReference type="EMBL" id="VDD43014.1"/>
    </source>
</evidence>
<accession>A0A3P6F6N8</accession>
<protein>
    <submittedName>
        <fullName evidence="2">Uncharacterized protein</fullName>
    </submittedName>
</protein>
<keyword evidence="1" id="KW-1133">Transmembrane helix</keyword>
<proteinExistence type="predicted"/>
<gene>
    <name evidence="2" type="ORF">BOLC5T30561H</name>
</gene>
<sequence>MSGSDYRTGVLLGFWASIAFTAFIFIGPLGLWTFIVYVIPISDFRFISYFIFQTLSMLGF</sequence>
<keyword evidence="1" id="KW-0812">Transmembrane</keyword>
<name>A0A3P6F6N8_BRAOL</name>
<reference evidence="2" key="1">
    <citation type="submission" date="2018-11" db="EMBL/GenBank/DDBJ databases">
        <authorList>
            <consortium name="Genoscope - CEA"/>
            <person name="William W."/>
        </authorList>
    </citation>
    <scope>NUCLEOTIDE SEQUENCE</scope>
</reference>
<keyword evidence="1" id="KW-0472">Membrane</keyword>
<organism evidence="2">
    <name type="scientific">Brassica oleracea</name>
    <name type="common">Wild cabbage</name>
    <dbReference type="NCBI Taxonomy" id="3712"/>
    <lineage>
        <taxon>Eukaryota</taxon>
        <taxon>Viridiplantae</taxon>
        <taxon>Streptophyta</taxon>
        <taxon>Embryophyta</taxon>
        <taxon>Tracheophyta</taxon>
        <taxon>Spermatophyta</taxon>
        <taxon>Magnoliopsida</taxon>
        <taxon>eudicotyledons</taxon>
        <taxon>Gunneridae</taxon>
        <taxon>Pentapetalae</taxon>
        <taxon>rosids</taxon>
        <taxon>malvids</taxon>
        <taxon>Brassicales</taxon>
        <taxon>Brassicaceae</taxon>
        <taxon>Brassiceae</taxon>
        <taxon>Brassica</taxon>
    </lineage>
</organism>
<feature type="transmembrane region" description="Helical" evidence="1">
    <location>
        <begin position="12"/>
        <end position="39"/>
    </location>
</feature>
<dbReference type="AlphaFoldDB" id="A0A3P6F6N8"/>